<dbReference type="SUPFAM" id="SSF53756">
    <property type="entry name" value="UDP-Glycosyltransferase/glycogen phosphorylase"/>
    <property type="match status" value="1"/>
</dbReference>
<accession>A0A0A8J5B2</accession>
<keyword evidence="2" id="KW-0808">Transferase</keyword>
<dbReference type="GO" id="GO:0016757">
    <property type="term" value="F:glycosyltransferase activity"/>
    <property type="evidence" value="ECO:0007669"/>
    <property type="project" value="InterPro"/>
</dbReference>
<evidence type="ECO:0000313" key="2">
    <source>
        <dbReference type="EMBL" id="BAQ01188.1"/>
    </source>
</evidence>
<feature type="domain" description="Glycosyl transferase family 1" evidence="1">
    <location>
        <begin position="172"/>
        <end position="336"/>
    </location>
</feature>
<dbReference type="EMBL" id="AB812029">
    <property type="protein sequence ID" value="BAQ01188.1"/>
    <property type="molecule type" value="Genomic_DNA"/>
</dbReference>
<proteinExistence type="predicted"/>
<sequence length="363" mass="42014">MVIMIKILHIVGNKIEPSNGIGRLLPEMIEMQNKFSTNIHCTLCCINDVYITSSFQVINKNEVKHINIDDYDLFIFHGLYFWSYISFAKKILSKKKSYLIKPHSSLIINAQEKSFIKKRIANLLYFKAFVKNAKAIIFTNDDEAKNSVRWNPNALFEGNGLTSIQSSDIDIKQKQKPYKFVYLSRIDFTHKGTDILLDALDLLKERYNIKDLHLSIYGKGSKEEENELIRRIKKLNFTNVAFYGAIYGNQKYDMFNKKDIFILTSRYEGFPMAILEALDAGLPCLVTRGVNMTSIIEKYHVGWECQTTPQSVANLIVSVLGVEQDVLNEMSRQARKYIIEEHNWPALAKYSESLYKQVCERKQ</sequence>
<protein>
    <submittedName>
        <fullName evidence="2">Putative glycosyltransferase</fullName>
    </submittedName>
</protein>
<dbReference type="PANTHER" id="PTHR12526">
    <property type="entry name" value="GLYCOSYLTRANSFERASE"/>
    <property type="match status" value="1"/>
</dbReference>
<dbReference type="Gene3D" id="3.40.50.2000">
    <property type="entry name" value="Glycogen Phosphorylase B"/>
    <property type="match status" value="2"/>
</dbReference>
<organism evidence="2">
    <name type="scientific">Escherichia coli</name>
    <dbReference type="NCBI Taxonomy" id="562"/>
    <lineage>
        <taxon>Bacteria</taxon>
        <taxon>Pseudomonadati</taxon>
        <taxon>Pseudomonadota</taxon>
        <taxon>Gammaproteobacteria</taxon>
        <taxon>Enterobacterales</taxon>
        <taxon>Enterobacteriaceae</taxon>
        <taxon>Escherichia</taxon>
    </lineage>
</organism>
<dbReference type="AlphaFoldDB" id="A0A0A8J5B2"/>
<dbReference type="InterPro" id="IPR001296">
    <property type="entry name" value="Glyco_trans_1"/>
</dbReference>
<dbReference type="Pfam" id="PF00534">
    <property type="entry name" value="Glycos_transf_1"/>
    <property type="match status" value="1"/>
</dbReference>
<evidence type="ECO:0000259" key="1">
    <source>
        <dbReference type="Pfam" id="PF00534"/>
    </source>
</evidence>
<name>A0A0A8J5B2_ECOLX</name>
<reference evidence="2" key="1">
    <citation type="journal article" date="2014" name="DNA Res.">
        <title>A complete view of the genetic diversity of the Escherichia coli O-antigen biosynthesis gene cluster.</title>
        <authorList>
            <person name="Iguchi A."/>
            <person name="Iyoda S."/>
            <person name="Kikuchi T."/>
            <person name="Ogura Y."/>
            <person name="Katsura K."/>
            <person name="Ohnishi M."/>
            <person name="Hayashi T."/>
            <person name="Thomson N.R."/>
        </authorList>
    </citation>
    <scope>NUCLEOTIDE SEQUENCE</scope>
    <source>
        <strain evidence="2">P9c</strain>
    </source>
</reference>
<dbReference type="GO" id="GO:1901135">
    <property type="term" value="P:carbohydrate derivative metabolic process"/>
    <property type="evidence" value="ECO:0007669"/>
    <property type="project" value="UniProtKB-ARBA"/>
</dbReference>